<reference evidence="6 7" key="1">
    <citation type="submission" date="2018-07" db="EMBL/GenBank/DDBJ databases">
        <title>The complete nuclear genome of the prasinophyte Chloropicon primus (CCMP1205).</title>
        <authorList>
            <person name="Pombert J.-F."/>
            <person name="Otis C."/>
            <person name="Turmel M."/>
            <person name="Lemieux C."/>
        </authorList>
    </citation>
    <scope>NUCLEOTIDE SEQUENCE [LARGE SCALE GENOMIC DNA]</scope>
    <source>
        <strain evidence="6 7">CCMP1205</strain>
    </source>
</reference>
<feature type="chain" id="PRO_5022680794" description="C-type lectin domain-containing protein" evidence="3">
    <location>
        <begin position="24"/>
        <end position="898"/>
    </location>
</feature>
<dbReference type="Proteomes" id="UP000316726">
    <property type="component" value="Chromosome 2"/>
</dbReference>
<dbReference type="CDD" id="cd00037">
    <property type="entry name" value="CLECT"/>
    <property type="match status" value="1"/>
</dbReference>
<evidence type="ECO:0000256" key="2">
    <source>
        <dbReference type="SAM" id="Phobius"/>
    </source>
</evidence>
<evidence type="ECO:0000313" key="6">
    <source>
        <dbReference type="EMBL" id="QDZ18890.1"/>
    </source>
</evidence>
<dbReference type="EMBL" id="CP031035">
    <property type="protein sequence ID" value="QDZ18890.1"/>
    <property type="molecule type" value="Genomic_DNA"/>
</dbReference>
<dbReference type="SMART" id="SM00327">
    <property type="entry name" value="VWA"/>
    <property type="match status" value="1"/>
</dbReference>
<proteinExistence type="predicted"/>
<evidence type="ECO:0000256" key="1">
    <source>
        <dbReference type="SAM" id="MobiDB-lite"/>
    </source>
</evidence>
<dbReference type="STRING" id="1764295.A0A5B8MHP3"/>
<dbReference type="InterPro" id="IPR002035">
    <property type="entry name" value="VWF_A"/>
</dbReference>
<dbReference type="PROSITE" id="PS50041">
    <property type="entry name" value="C_TYPE_LECTIN_2"/>
    <property type="match status" value="1"/>
</dbReference>
<keyword evidence="2" id="KW-0812">Transmembrane</keyword>
<keyword evidence="7" id="KW-1185">Reference proteome</keyword>
<accession>A0A5B8MHP3</accession>
<dbReference type="Pfam" id="PF13519">
    <property type="entry name" value="VWA_2"/>
    <property type="match status" value="1"/>
</dbReference>
<evidence type="ECO:0000256" key="3">
    <source>
        <dbReference type="SAM" id="SignalP"/>
    </source>
</evidence>
<keyword evidence="2" id="KW-1133">Transmembrane helix</keyword>
<dbReference type="InterPro" id="IPR016187">
    <property type="entry name" value="CTDL_fold"/>
</dbReference>
<protein>
    <recommendedName>
        <fullName evidence="8">C-type lectin domain-containing protein</fullName>
    </recommendedName>
</protein>
<dbReference type="Pfam" id="PF00059">
    <property type="entry name" value="Lectin_C"/>
    <property type="match status" value="1"/>
</dbReference>
<evidence type="ECO:0000259" key="5">
    <source>
        <dbReference type="PROSITE" id="PS50234"/>
    </source>
</evidence>
<evidence type="ECO:0000313" key="7">
    <source>
        <dbReference type="Proteomes" id="UP000316726"/>
    </source>
</evidence>
<dbReference type="InterPro" id="IPR036465">
    <property type="entry name" value="vWFA_dom_sf"/>
</dbReference>
<dbReference type="Gene3D" id="3.40.50.410">
    <property type="entry name" value="von Willebrand factor, type A domain"/>
    <property type="match status" value="1"/>
</dbReference>
<organism evidence="6 7">
    <name type="scientific">Chloropicon primus</name>
    <dbReference type="NCBI Taxonomy" id="1764295"/>
    <lineage>
        <taxon>Eukaryota</taxon>
        <taxon>Viridiplantae</taxon>
        <taxon>Chlorophyta</taxon>
        <taxon>Chloropicophyceae</taxon>
        <taxon>Chloropicales</taxon>
        <taxon>Chloropicaceae</taxon>
        <taxon>Chloropicon</taxon>
    </lineage>
</organism>
<dbReference type="OrthoDB" id="1922840at2759"/>
<evidence type="ECO:0000259" key="4">
    <source>
        <dbReference type="PROSITE" id="PS50041"/>
    </source>
</evidence>
<feature type="compositionally biased region" description="Basic and acidic residues" evidence="1">
    <location>
        <begin position="821"/>
        <end position="836"/>
    </location>
</feature>
<dbReference type="Gene3D" id="3.10.100.10">
    <property type="entry name" value="Mannose-Binding Protein A, subunit A"/>
    <property type="match status" value="1"/>
</dbReference>
<dbReference type="GO" id="GO:0005245">
    <property type="term" value="F:voltage-gated calcium channel activity"/>
    <property type="evidence" value="ECO:0007669"/>
    <property type="project" value="TreeGrafter"/>
</dbReference>
<keyword evidence="3" id="KW-0732">Signal</keyword>
<keyword evidence="2" id="KW-0472">Membrane</keyword>
<dbReference type="Gene3D" id="3.30.450.20">
    <property type="entry name" value="PAS domain"/>
    <property type="match status" value="1"/>
</dbReference>
<dbReference type="PANTHER" id="PTHR10166:SF37">
    <property type="entry name" value="STOLID, ISOFORM H"/>
    <property type="match status" value="1"/>
</dbReference>
<feature type="region of interest" description="Disordered" evidence="1">
    <location>
        <begin position="813"/>
        <end position="861"/>
    </location>
</feature>
<feature type="domain" description="C-type lectin" evidence="4">
    <location>
        <begin position="597"/>
        <end position="736"/>
    </location>
</feature>
<dbReference type="SMART" id="SM00034">
    <property type="entry name" value="CLECT"/>
    <property type="match status" value="1"/>
</dbReference>
<dbReference type="InterPro" id="IPR051173">
    <property type="entry name" value="Ca_channel_alpha-2/delta"/>
</dbReference>
<dbReference type="InterPro" id="IPR016186">
    <property type="entry name" value="C-type_lectin-like/link_sf"/>
</dbReference>
<feature type="domain" description="VWFA" evidence="5">
    <location>
        <begin position="274"/>
        <end position="493"/>
    </location>
</feature>
<evidence type="ECO:0008006" key="8">
    <source>
        <dbReference type="Google" id="ProtNLM"/>
    </source>
</evidence>
<feature type="signal peptide" evidence="3">
    <location>
        <begin position="1"/>
        <end position="23"/>
    </location>
</feature>
<dbReference type="PANTHER" id="PTHR10166">
    <property type="entry name" value="VOLTAGE-DEPENDENT CALCIUM CHANNEL SUBUNIT ALPHA-2/DELTA-RELATED"/>
    <property type="match status" value="1"/>
</dbReference>
<dbReference type="AlphaFoldDB" id="A0A5B8MHP3"/>
<dbReference type="PROSITE" id="PS50234">
    <property type="entry name" value="VWFA"/>
    <property type="match status" value="1"/>
</dbReference>
<dbReference type="GO" id="GO:0005891">
    <property type="term" value="C:voltage-gated calcium channel complex"/>
    <property type="evidence" value="ECO:0007669"/>
    <property type="project" value="TreeGrafter"/>
</dbReference>
<feature type="compositionally biased region" description="Polar residues" evidence="1">
    <location>
        <begin position="844"/>
        <end position="860"/>
    </location>
</feature>
<dbReference type="SUPFAM" id="SSF56436">
    <property type="entry name" value="C-type lectin-like"/>
    <property type="match status" value="1"/>
</dbReference>
<dbReference type="SUPFAM" id="SSF53300">
    <property type="entry name" value="vWA-like"/>
    <property type="match status" value="1"/>
</dbReference>
<gene>
    <name evidence="6" type="ORF">A3770_02p14080</name>
</gene>
<feature type="transmembrane region" description="Helical" evidence="2">
    <location>
        <begin position="769"/>
        <end position="791"/>
    </location>
</feature>
<dbReference type="InterPro" id="IPR001304">
    <property type="entry name" value="C-type_lectin-like"/>
</dbReference>
<name>A0A5B8MHP3_9CHLO</name>
<sequence>MTVLHPAVVGALVLLQACVLVHASGGVYEEGKDSYVSRMQTATACANKFEVDVQKCSSATLNGNSMCASATGATMLSDSTFASLSCCNNTVGNAGACPIDTLPTTTATFASLIAEKEAFIRDLESQARSSIEGRCFSLASCNLDCSYKSCSSDIGSPTCTKRFGGLPAQCPTTSSSPTNCDGRKLNFDKTTVLLASETRNEASAADEFICGTRNLDPWFKARHTSDLLWTYFGDIYGQYRIYPGYARERDSTGCKAYDPRIRPWYLAASSGPKDVVIVLDVSGSMNQYTMSGKSRLQIIKDTLNGHDGKAGLLDTFSFTDYISIVLFNGESSVQTIDPGQSDSFLIRATSDNIAKAKLAVSRVVANGQTNFRAGFGKAFEILSNSAANEGYTSSCSSVILFLTDGRDQTCESCSGDYQDAYGACKCTDKIVEYIDMAQDKLVAKGGKRATIFTYSMGEGADDAVPRSIACANGGAWGSISDGEDPLSKMMSYYKYMARSNINSDGVFWTEPYDDDPTGLKVTTAAKVVYESSGGKHMLGVVGVDVPLQSLDQNFGTHYQSLLGSLMMRSRACFYSTPDACEMQMLRQEGSCAPDLPKDRCCYRQSSSTKTFVKVSYAESYHDAAQYCEQFPDGQLAVPSSASEYEFLSGIAPRDGAWVGLTQQDGSAEPSGGWQWIDRSSAGHPWQPMMNGMVNIWGSGQPNNFGGAENCGVMDSRGSRNNIKDENCNERFPFICQFRSSNDTDVRCSDCTSFGAGVEKEDGKEAEGDILGLMAVIIPAVGAVFLGGGLYYKTKRSTQLNVACCSSVGGNMSARSQQNDMASKEQEDNKKQARRQVDPAPASPGQPQYQPQHGLPQTVNYHASAPPAVQVPMAQYNTGMVQSPAYQQPQYPSQYPTMN</sequence>